<dbReference type="PANTHER" id="PTHR34478:SF2">
    <property type="entry name" value="MEMBRANE PROTEIN"/>
    <property type="match status" value="1"/>
</dbReference>
<dbReference type="InterPro" id="IPR007156">
    <property type="entry name" value="MamQ_LemA"/>
</dbReference>
<dbReference type="RefSeq" id="WP_052567107.1">
    <property type="nucleotide sequence ID" value="NZ_JMFO01000016.1"/>
</dbReference>
<comment type="similarity">
    <text evidence="2">Belongs to the LemA family.</text>
</comment>
<name>A0A088FCI7_9BACT</name>
<proteinExistence type="inferred from homology"/>
<dbReference type="Gene3D" id="1.20.1440.20">
    <property type="entry name" value="LemA-like domain"/>
    <property type="match status" value="1"/>
</dbReference>
<comment type="subcellular location">
    <subcellularLocation>
        <location evidence="1">Membrane</location>
        <topology evidence="1">Single-pass membrane protein</topology>
    </subcellularLocation>
</comment>
<dbReference type="InterPro" id="IPR023353">
    <property type="entry name" value="LemA-like_dom_sf"/>
</dbReference>
<evidence type="ECO:0000313" key="6">
    <source>
        <dbReference type="EMBL" id="AIM41320.1"/>
    </source>
</evidence>
<gene>
    <name evidence="6" type="ORF">Mcas_0725</name>
</gene>
<dbReference type="SUPFAM" id="SSF140478">
    <property type="entry name" value="LemA-like"/>
    <property type="match status" value="1"/>
</dbReference>
<sequence>MRRRIGKKKLFLVVVPLAIFFLTVAERDLVYNRLIDKQHFVHIAKSGVEAETQRRHDVVYGNMAVAKRYVEIEKQVFEKLSTLNGMIKDNAPVNDRGKVQDEIIVLMRDLNLIAEAYPGIKAKGPYMFLMETMQEAGIRLSNARHNYNSILYEYNVFCRMFPFNIFARLSGFREEEFYEAVHGANKVPTFLQLTK</sequence>
<keyword evidence="4" id="KW-1133">Transmembrane helix</keyword>
<keyword evidence="3" id="KW-0812">Transmembrane</keyword>
<dbReference type="PANTHER" id="PTHR34478">
    <property type="entry name" value="PROTEIN LEMA"/>
    <property type="match status" value="1"/>
</dbReference>
<protein>
    <submittedName>
        <fullName evidence="6">Magnetosome protein MamQ-II</fullName>
    </submittedName>
</protein>
<evidence type="ECO:0000256" key="5">
    <source>
        <dbReference type="ARBA" id="ARBA00023136"/>
    </source>
</evidence>
<dbReference type="EMBL" id="KM433674">
    <property type="protein sequence ID" value="AIM41320.1"/>
    <property type="molecule type" value="Genomic_DNA"/>
</dbReference>
<dbReference type="AlphaFoldDB" id="A0A088FCI7"/>
<dbReference type="Pfam" id="PF04011">
    <property type="entry name" value="LemA"/>
    <property type="match status" value="1"/>
</dbReference>
<reference evidence="6" key="1">
    <citation type="journal article" date="2014" name="ISME J.">
        <title>Genomic insights into the uncultured genus 'Candidatus Magnetobacterium' in the phylum Nitrospirae.</title>
        <authorList>
            <person name="Lin W."/>
            <person name="Deng A."/>
            <person name="Wang Z."/>
            <person name="Li Y."/>
            <person name="Wen T."/>
            <person name="Wu L.F."/>
            <person name="Wu M."/>
            <person name="Pan Y."/>
        </authorList>
    </citation>
    <scope>NUCLEOTIDE SEQUENCE</scope>
    <source>
        <strain evidence="6">MYR-1</strain>
    </source>
</reference>
<keyword evidence="5" id="KW-0472">Membrane</keyword>
<evidence type="ECO:0000256" key="3">
    <source>
        <dbReference type="ARBA" id="ARBA00022692"/>
    </source>
</evidence>
<organism evidence="6">
    <name type="scientific">Candidatus Magnetobacterium casense</name>
    <dbReference type="NCBI Taxonomy" id="1455061"/>
    <lineage>
        <taxon>Bacteria</taxon>
        <taxon>Pseudomonadati</taxon>
        <taxon>Nitrospirota</taxon>
        <taxon>Thermodesulfovibrionia</taxon>
        <taxon>Thermodesulfovibrionales</taxon>
        <taxon>Candidatus Magnetobacteriaceae</taxon>
        <taxon>Candidatus Magnetobacterium</taxon>
    </lineage>
</organism>
<evidence type="ECO:0000256" key="4">
    <source>
        <dbReference type="ARBA" id="ARBA00022989"/>
    </source>
</evidence>
<dbReference type="GO" id="GO:0016020">
    <property type="term" value="C:membrane"/>
    <property type="evidence" value="ECO:0007669"/>
    <property type="project" value="UniProtKB-SubCell"/>
</dbReference>
<dbReference type="OrthoDB" id="9804152at2"/>
<accession>A0A088FCI7</accession>
<evidence type="ECO:0000256" key="1">
    <source>
        <dbReference type="ARBA" id="ARBA00004167"/>
    </source>
</evidence>
<evidence type="ECO:0000256" key="2">
    <source>
        <dbReference type="ARBA" id="ARBA00008854"/>
    </source>
</evidence>